<feature type="region of interest" description="Disordered" evidence="1">
    <location>
        <begin position="56"/>
        <end position="100"/>
    </location>
</feature>
<organism evidence="2 3">
    <name type="scientific">Pandoravirus japonicus</name>
    <dbReference type="NCBI Taxonomy" id="2823154"/>
    <lineage>
        <taxon>Viruses</taxon>
        <taxon>Pandoravirus</taxon>
    </lineage>
</organism>
<reference evidence="2" key="1">
    <citation type="submission" date="2021-04" db="EMBL/GenBank/DDBJ databases">
        <title>Draft Genome Sequence of Pandoravirus japonicus, Isolated from the Sabaishi River of Niigata, Japan.</title>
        <authorList>
            <person name="Hosokawa N."/>
            <person name="Takahashi H."/>
            <person name="Aoki K."/>
            <person name="Takemura M."/>
        </authorList>
    </citation>
    <scope>NUCLEOTIDE SEQUENCE</scope>
</reference>
<name>A0A811BR00_9VIRU</name>
<evidence type="ECO:0000313" key="3">
    <source>
        <dbReference type="Proteomes" id="UP001253637"/>
    </source>
</evidence>
<evidence type="ECO:0000313" key="2">
    <source>
        <dbReference type="EMBL" id="BCU03547.1"/>
    </source>
</evidence>
<protein>
    <submittedName>
        <fullName evidence="2">Uncharacterized protein</fullName>
    </submittedName>
</protein>
<evidence type="ECO:0000256" key="1">
    <source>
        <dbReference type="SAM" id="MobiDB-lite"/>
    </source>
</evidence>
<feature type="compositionally biased region" description="Basic residues" evidence="1">
    <location>
        <begin position="56"/>
        <end position="72"/>
    </location>
</feature>
<dbReference type="Proteomes" id="UP001253637">
    <property type="component" value="Segment"/>
</dbReference>
<sequence length="122" mass="13952">MGARAWSRLASPPLFVLCRAIAWCASAFFPLSPRVASRSRFAAAFSFLPARPSRAPHRSLIGRRHDRRRTRRMPPALPLDRLRRKGDKEPTTFASNNGRARVDALHDAADHIKKRKRKKKRC</sequence>
<accession>A0A811BR00</accession>
<proteinExistence type="predicted"/>
<dbReference type="EMBL" id="LC625835">
    <property type="protein sequence ID" value="BCU03547.1"/>
    <property type="molecule type" value="Genomic_DNA"/>
</dbReference>